<dbReference type="InterPro" id="IPR040980">
    <property type="entry name" value="SWI2_SNF2"/>
</dbReference>
<dbReference type="SUPFAM" id="SSF52540">
    <property type="entry name" value="P-loop containing nucleoside triphosphate hydrolases"/>
    <property type="match status" value="1"/>
</dbReference>
<dbReference type="CDD" id="cd18030">
    <property type="entry name" value="DEXHc_RE_I_HsdR"/>
    <property type="match status" value="1"/>
</dbReference>
<comment type="similarity">
    <text evidence="2 11">Belongs to the HsdR family.</text>
</comment>
<keyword evidence="6 11" id="KW-0680">Restriction system</keyword>
<dbReference type="PANTHER" id="PTHR30195">
    <property type="entry name" value="TYPE I SITE-SPECIFIC DEOXYRIBONUCLEASE PROTEIN SUBUNIT M AND R"/>
    <property type="match status" value="1"/>
</dbReference>
<dbReference type="SMART" id="SM00487">
    <property type="entry name" value="DEXDc"/>
    <property type="match status" value="1"/>
</dbReference>
<evidence type="ECO:0000256" key="8">
    <source>
        <dbReference type="ARBA" id="ARBA00022801"/>
    </source>
</evidence>
<name>A0ABR8CD78_9CYAN</name>
<dbReference type="InterPro" id="IPR014001">
    <property type="entry name" value="Helicase_ATP-bd"/>
</dbReference>
<dbReference type="EC" id="3.1.21.3" evidence="11"/>
<proteinExistence type="inferred from homology"/>
<protein>
    <recommendedName>
        <fullName evidence="11">Type I restriction enzyme endonuclease subunit</fullName>
        <shortName evidence="11">R protein</shortName>
        <ecNumber evidence="11">3.1.21.3</ecNumber>
    </recommendedName>
</protein>
<comment type="subunit">
    <text evidence="3 11">The type I restriction/modification system is composed of three polypeptides R, M and S.</text>
</comment>
<comment type="catalytic activity">
    <reaction evidence="1 11">
        <text>Endonucleolytic cleavage of DNA to give random double-stranded fragments with terminal 5'-phosphates, ATP is simultaneously hydrolyzed.</text>
        <dbReference type="EC" id="3.1.21.3"/>
    </reaction>
</comment>
<reference evidence="14 15" key="1">
    <citation type="journal article" date="2020" name="ISME J.">
        <title>Comparative genomics reveals insights into cyanobacterial evolution and habitat adaptation.</title>
        <authorList>
            <person name="Chen M.Y."/>
            <person name="Teng W.K."/>
            <person name="Zhao L."/>
            <person name="Hu C.X."/>
            <person name="Zhou Y.K."/>
            <person name="Han B.P."/>
            <person name="Song L.R."/>
            <person name="Shu W.S."/>
        </authorList>
    </citation>
    <scope>NUCLEOTIDE SEQUENCE [LARGE SCALE GENOMIC DNA]</scope>
    <source>
        <strain evidence="14 15">FACHB-1050</strain>
    </source>
</reference>
<dbReference type="NCBIfam" id="TIGR00348">
    <property type="entry name" value="hsdR"/>
    <property type="match status" value="1"/>
</dbReference>
<keyword evidence="10 11" id="KW-0238">DNA-binding</keyword>
<dbReference type="GO" id="GO:0009035">
    <property type="term" value="F:type I site-specific deoxyribonuclease activity"/>
    <property type="evidence" value="ECO:0007669"/>
    <property type="project" value="UniProtKB-EC"/>
</dbReference>
<dbReference type="CDD" id="cd18800">
    <property type="entry name" value="SF2_C_EcoR124I-like"/>
    <property type="match status" value="1"/>
</dbReference>
<keyword evidence="5 11" id="KW-0547">Nucleotide-binding</keyword>
<dbReference type="Proteomes" id="UP000618445">
    <property type="component" value="Unassembled WGS sequence"/>
</dbReference>
<dbReference type="SUPFAM" id="SSF52980">
    <property type="entry name" value="Restriction endonuclease-like"/>
    <property type="match status" value="1"/>
</dbReference>
<dbReference type="Pfam" id="PF22679">
    <property type="entry name" value="T1R_D3-like"/>
    <property type="match status" value="1"/>
</dbReference>
<evidence type="ECO:0000256" key="12">
    <source>
        <dbReference type="SAM" id="MobiDB-lite"/>
    </source>
</evidence>
<evidence type="ECO:0000313" key="14">
    <source>
        <dbReference type="EMBL" id="MBD2318280.1"/>
    </source>
</evidence>
<gene>
    <name evidence="14" type="ORF">H6G05_15675</name>
</gene>
<dbReference type="InterPro" id="IPR011335">
    <property type="entry name" value="Restrct_endonuc-II-like"/>
</dbReference>
<dbReference type="Gene3D" id="3.90.1570.50">
    <property type="match status" value="1"/>
</dbReference>
<dbReference type="PANTHER" id="PTHR30195:SF15">
    <property type="entry name" value="TYPE I RESTRICTION ENZYME HINDI ENDONUCLEASE SUBUNIT"/>
    <property type="match status" value="1"/>
</dbReference>
<evidence type="ECO:0000256" key="11">
    <source>
        <dbReference type="RuleBase" id="RU364115"/>
    </source>
</evidence>
<evidence type="ECO:0000256" key="6">
    <source>
        <dbReference type="ARBA" id="ARBA00022747"/>
    </source>
</evidence>
<keyword evidence="15" id="KW-1185">Reference proteome</keyword>
<comment type="caution">
    <text evidence="14">The sequence shown here is derived from an EMBL/GenBank/DDBJ whole genome shotgun (WGS) entry which is preliminary data.</text>
</comment>
<dbReference type="InterPro" id="IPR021810">
    <property type="entry name" value="T1RH-like_C"/>
</dbReference>
<accession>A0ABR8CD78</accession>
<evidence type="ECO:0000256" key="2">
    <source>
        <dbReference type="ARBA" id="ARBA00008598"/>
    </source>
</evidence>
<evidence type="ECO:0000313" key="15">
    <source>
        <dbReference type="Proteomes" id="UP000618445"/>
    </source>
</evidence>
<evidence type="ECO:0000256" key="10">
    <source>
        <dbReference type="ARBA" id="ARBA00023125"/>
    </source>
</evidence>
<dbReference type="InterPro" id="IPR007569">
    <property type="entry name" value="DUF559"/>
</dbReference>
<evidence type="ECO:0000256" key="5">
    <source>
        <dbReference type="ARBA" id="ARBA00022741"/>
    </source>
</evidence>
<dbReference type="Gene3D" id="3.40.960.10">
    <property type="entry name" value="VSR Endonuclease"/>
    <property type="match status" value="1"/>
</dbReference>
<dbReference type="RefSeq" id="WP_190579152.1">
    <property type="nucleotide sequence ID" value="NZ_CAWPQU010000019.1"/>
</dbReference>
<sequence>MKSTLTEDEIEQYQLQLLQTLGYAYHHGYDLQPEGKDQERENFGDVVLKDRLQQSIHRLNPTIPADALNQAQREIFNIASSDLLNNNEIFHKYLTEGITVEYQKNGETRGEPVKAIDWHNIDNNEFLVVNQFTVIEDNHNRRPDLVIFINGLPLVVIELKNAVDEKANLRAAYNQLQTYKSEIPSLFTYNALLVISDGLSARAGSLTADFNRFSAWKTPTVENHINELEILTTGLLNKQTLLDLIRHFTVFEKTRSEDLNTGIVSITTIKKIAAYHQYYAVNKAVESIIKACGFPSPSPSQREGDKSLEVPLPLGEGFRERENEGFRERAESIENLGYKGGLAVTTLLEQVRELRKNQTSAEKVFWEIVRTKRFLGLKFRRQHQIGNYIVDFYCHDRKLVIELDGEIHNQPEQQQRDRQRSEYLNSLGLTVLRFTNQEISQNLETVLQNLLDLLSPSPTGRGARGEGSLSPSPTGRGARGEGNLSLQEGNPRKGGVIWHTQGSGKSLSMVFLAGKLVLDPNLNNPTVVMLTDRNDLDDQLFDTFAGCQQLLRQDPQQADNHDRVRQLLNTNSGGIIFTTVQKFSPADGESLYPKISDRANIIVLADEAHRSQYGFTAKQVDIKDENGNITGKATRYGFAKYIRDALPNACFVGFTGTPIEQSDKNTPAIFGDYIDIYDISQAVADGATVPIYYESRLVKVDLDETGRQLLDELDEDLDSLLPLGEGLGEREQAKANQTRIEAIVGSTQRLQQIAQDIVTHFEARQQVNKGKAMIVTMTRRIAVNLYDAIVRLRPDWHSDELTTGKIKVVFTANASDEENLVKHHTNKANRQTLAQRLKDPENSLELVIVCDMWLTGFDAPCLHTMYIDKPLKSHNLMQAIARINRVFFEKTGGLIVDYLGLAAELKKALSFYANSGGKGDLTLNQDVAVGLMLAKLEIVEQIMADFAYEHYFDSSTGEKLNILKNAANYVATPTIKDRFFSELNALSKAHSLAVPHPEAIAASEKISFFQAIQASLRKLTGEGEGGNLSNHDIETAIRQVVDQALVSDAVINIFDEAGIKSPDISIISDEFMAEVRGMEHQNLAVELLQKLLKDEIKASSRTNIVQSRKLADLLEDALRRYRNQVISVTDILEELLNMAKDTKASQARGEELKLEPYELAFYDALANNQSAQEVMGVDKLRELAIVLCDRIRKNASIDWNLKESVRARMKVAVKRLLRQYGYPPDMEALATELVLEQAKVFTEFEISQS</sequence>
<organism evidence="14 15">
    <name type="scientific">Phormidium tenue FACHB-1050</name>
    <dbReference type="NCBI Taxonomy" id="2692857"/>
    <lineage>
        <taxon>Bacteria</taxon>
        <taxon>Bacillati</taxon>
        <taxon>Cyanobacteriota</taxon>
        <taxon>Cyanophyceae</taxon>
        <taxon>Oscillatoriophycideae</taxon>
        <taxon>Oscillatoriales</taxon>
        <taxon>Oscillatoriaceae</taxon>
        <taxon>Phormidium</taxon>
    </lineage>
</organism>
<evidence type="ECO:0000256" key="9">
    <source>
        <dbReference type="ARBA" id="ARBA00022840"/>
    </source>
</evidence>
<dbReference type="InterPro" id="IPR007409">
    <property type="entry name" value="Restrct_endonuc_type1_HsdR_N"/>
</dbReference>
<dbReference type="CDD" id="cd22332">
    <property type="entry name" value="HsdR_N"/>
    <property type="match status" value="1"/>
</dbReference>
<keyword evidence="4" id="KW-0540">Nuclease</keyword>
<comment type="function">
    <text evidence="11">Subunit R is required for both nuclease and ATPase activities, but not for modification.</text>
</comment>
<dbReference type="EMBL" id="JACJQY010000026">
    <property type="protein sequence ID" value="MBD2318280.1"/>
    <property type="molecule type" value="Genomic_DNA"/>
</dbReference>
<evidence type="ECO:0000256" key="3">
    <source>
        <dbReference type="ARBA" id="ARBA00011296"/>
    </source>
</evidence>
<evidence type="ECO:0000256" key="1">
    <source>
        <dbReference type="ARBA" id="ARBA00000851"/>
    </source>
</evidence>
<dbReference type="Pfam" id="PF11867">
    <property type="entry name" value="T1RH-like_C"/>
    <property type="match status" value="1"/>
</dbReference>
<dbReference type="InterPro" id="IPR051268">
    <property type="entry name" value="Type-I_R_enzyme_R_subunit"/>
</dbReference>
<evidence type="ECO:0000259" key="13">
    <source>
        <dbReference type="PROSITE" id="PS51192"/>
    </source>
</evidence>
<keyword evidence="9 11" id="KW-0067">ATP-binding</keyword>
<evidence type="ECO:0000256" key="7">
    <source>
        <dbReference type="ARBA" id="ARBA00022759"/>
    </source>
</evidence>
<feature type="domain" description="Helicase ATP-binding" evidence="13">
    <location>
        <begin position="486"/>
        <end position="676"/>
    </location>
</feature>
<dbReference type="Pfam" id="PF04313">
    <property type="entry name" value="HSDR_N"/>
    <property type="match status" value="1"/>
</dbReference>
<feature type="region of interest" description="Disordered" evidence="12">
    <location>
        <begin position="457"/>
        <end position="492"/>
    </location>
</feature>
<dbReference type="InterPro" id="IPR055180">
    <property type="entry name" value="HsdR_RecA-like_helicase_dom_2"/>
</dbReference>
<dbReference type="InterPro" id="IPR047216">
    <property type="entry name" value="Endonuclease_DUF559_bact"/>
</dbReference>
<dbReference type="InterPro" id="IPR027417">
    <property type="entry name" value="P-loop_NTPase"/>
</dbReference>
<dbReference type="PROSITE" id="PS51192">
    <property type="entry name" value="HELICASE_ATP_BIND_1"/>
    <property type="match status" value="1"/>
</dbReference>
<dbReference type="CDD" id="cd01038">
    <property type="entry name" value="Endonuclease_DUF559"/>
    <property type="match status" value="1"/>
</dbReference>
<dbReference type="Pfam" id="PF18766">
    <property type="entry name" value="SWI2_SNF2"/>
    <property type="match status" value="1"/>
</dbReference>
<keyword evidence="7" id="KW-0255">Endonuclease</keyword>
<dbReference type="Gene3D" id="3.40.50.300">
    <property type="entry name" value="P-loop containing nucleotide triphosphate hydrolases"/>
    <property type="match status" value="2"/>
</dbReference>
<dbReference type="InterPro" id="IPR004473">
    <property type="entry name" value="Restrct_endonuc_typeI_HsdR"/>
</dbReference>
<keyword evidence="8 11" id="KW-0378">Hydrolase</keyword>
<evidence type="ECO:0000256" key="4">
    <source>
        <dbReference type="ARBA" id="ARBA00022722"/>
    </source>
</evidence>
<dbReference type="Pfam" id="PF04480">
    <property type="entry name" value="DUF559"/>
    <property type="match status" value="1"/>
</dbReference>